<name>A0ABY7N8D1_ALCFA</name>
<reference evidence="8 9" key="1">
    <citation type="submission" date="2022-05" db="EMBL/GenBank/DDBJ databases">
        <title>Complete sequence of strain NY11312.</title>
        <authorList>
            <person name="Zhou D."/>
        </authorList>
    </citation>
    <scope>NUCLEOTIDE SEQUENCE [LARGE SCALE GENOMIC DNA]</scope>
    <source>
        <strain evidence="8 9">NY11312</strain>
        <plasmid evidence="8 9">pNY11312-NR</plasmid>
    </source>
</reference>
<keyword evidence="3 6" id="KW-0812">Transmembrane</keyword>
<evidence type="ECO:0000256" key="3">
    <source>
        <dbReference type="ARBA" id="ARBA00022692"/>
    </source>
</evidence>
<evidence type="ECO:0000256" key="1">
    <source>
        <dbReference type="ARBA" id="ARBA00004141"/>
    </source>
</evidence>
<feature type="transmembrane region" description="Helical" evidence="6">
    <location>
        <begin position="163"/>
        <end position="181"/>
    </location>
</feature>
<organism evidence="8 9">
    <name type="scientific">Alcaligenes faecalis</name>
    <dbReference type="NCBI Taxonomy" id="511"/>
    <lineage>
        <taxon>Bacteria</taxon>
        <taxon>Pseudomonadati</taxon>
        <taxon>Pseudomonadota</taxon>
        <taxon>Betaproteobacteria</taxon>
        <taxon>Burkholderiales</taxon>
        <taxon>Alcaligenaceae</taxon>
        <taxon>Alcaligenes</taxon>
    </lineage>
</organism>
<keyword evidence="4 6" id="KW-1133">Transmembrane helix</keyword>
<gene>
    <name evidence="8" type="ORF">M2J83_21205</name>
</gene>
<dbReference type="EMBL" id="CP096917">
    <property type="protein sequence ID" value="WBM40424.1"/>
    <property type="molecule type" value="Genomic_DNA"/>
</dbReference>
<feature type="domain" description="EamA" evidence="7">
    <location>
        <begin position="163"/>
        <end position="295"/>
    </location>
</feature>
<feature type="transmembrane region" description="Helical" evidence="6">
    <location>
        <begin position="20"/>
        <end position="40"/>
    </location>
</feature>
<dbReference type="PANTHER" id="PTHR32322:SF2">
    <property type="entry name" value="EAMA DOMAIN-CONTAINING PROTEIN"/>
    <property type="match status" value="1"/>
</dbReference>
<evidence type="ECO:0000256" key="4">
    <source>
        <dbReference type="ARBA" id="ARBA00022989"/>
    </source>
</evidence>
<feature type="transmembrane region" description="Helical" evidence="6">
    <location>
        <begin position="280"/>
        <end position="296"/>
    </location>
</feature>
<feature type="transmembrane region" description="Helical" evidence="6">
    <location>
        <begin position="225"/>
        <end position="247"/>
    </location>
</feature>
<accession>A0ABY7N8D1</accession>
<dbReference type="InterPro" id="IPR050638">
    <property type="entry name" value="AA-Vitamin_Transporters"/>
</dbReference>
<evidence type="ECO:0000259" key="7">
    <source>
        <dbReference type="Pfam" id="PF00892"/>
    </source>
</evidence>
<evidence type="ECO:0000256" key="2">
    <source>
        <dbReference type="ARBA" id="ARBA00007362"/>
    </source>
</evidence>
<feature type="domain" description="EamA" evidence="7">
    <location>
        <begin position="23"/>
        <end position="151"/>
    </location>
</feature>
<dbReference type="RefSeq" id="WP_270120457.1">
    <property type="nucleotide sequence ID" value="NZ_CP096917.1"/>
</dbReference>
<sequence>MSSGFALGNNRPQWADWHFALPLLFVVLYGSGFVGAKLGLPDAGPFTFLALRFALASIIMVVIALAIKAPWPTTPKEWLHIAGAGFFGVGVFSAAAFSSIALGVPPAVSALIVALNPIVVALAAGPLLGERTNYRQLLGLLLGFCGVYLVLRDRLGVDAGYTTAVLLSVLALLGLAVGNLYQKKHCTSMNLFTGGALQCCVCALAMSAGMMIFDEGPVHWTAEFMVAWFWMAIAVSIGAVSILYIMIRRAEVSRVASVFFLMPVSAAVIAYALFGQALTASAFLGMGVTVAGVMLAQRR</sequence>
<feature type="transmembrane region" description="Helical" evidence="6">
    <location>
        <begin position="46"/>
        <end position="67"/>
    </location>
</feature>
<keyword evidence="8" id="KW-0614">Plasmid</keyword>
<dbReference type="Pfam" id="PF00892">
    <property type="entry name" value="EamA"/>
    <property type="match status" value="2"/>
</dbReference>
<evidence type="ECO:0000313" key="9">
    <source>
        <dbReference type="Proteomes" id="UP001211866"/>
    </source>
</evidence>
<dbReference type="SUPFAM" id="SSF103481">
    <property type="entry name" value="Multidrug resistance efflux transporter EmrE"/>
    <property type="match status" value="2"/>
</dbReference>
<feature type="transmembrane region" description="Helical" evidence="6">
    <location>
        <begin position="134"/>
        <end position="151"/>
    </location>
</feature>
<feature type="transmembrane region" description="Helical" evidence="6">
    <location>
        <begin position="193"/>
        <end position="213"/>
    </location>
</feature>
<evidence type="ECO:0000313" key="8">
    <source>
        <dbReference type="EMBL" id="WBM40424.1"/>
    </source>
</evidence>
<feature type="transmembrane region" description="Helical" evidence="6">
    <location>
        <begin position="254"/>
        <end position="274"/>
    </location>
</feature>
<comment type="subcellular location">
    <subcellularLocation>
        <location evidence="1">Membrane</location>
        <topology evidence="1">Multi-pass membrane protein</topology>
    </subcellularLocation>
</comment>
<comment type="similarity">
    <text evidence="2">Belongs to the EamA transporter family.</text>
</comment>
<evidence type="ECO:0000256" key="6">
    <source>
        <dbReference type="SAM" id="Phobius"/>
    </source>
</evidence>
<dbReference type="InterPro" id="IPR037185">
    <property type="entry name" value="EmrE-like"/>
</dbReference>
<proteinExistence type="inferred from homology"/>
<evidence type="ECO:0000256" key="5">
    <source>
        <dbReference type="ARBA" id="ARBA00023136"/>
    </source>
</evidence>
<dbReference type="Proteomes" id="UP001211866">
    <property type="component" value="Plasmid pNY11312-NR"/>
</dbReference>
<protein>
    <submittedName>
        <fullName evidence="8">DMT family transporter</fullName>
    </submittedName>
</protein>
<keyword evidence="9" id="KW-1185">Reference proteome</keyword>
<keyword evidence="5 6" id="KW-0472">Membrane</keyword>
<dbReference type="PANTHER" id="PTHR32322">
    <property type="entry name" value="INNER MEMBRANE TRANSPORTER"/>
    <property type="match status" value="1"/>
</dbReference>
<dbReference type="InterPro" id="IPR000620">
    <property type="entry name" value="EamA_dom"/>
</dbReference>
<geneLocation type="plasmid" evidence="8 9">
    <name>pNY11312-NR</name>
</geneLocation>
<feature type="transmembrane region" description="Helical" evidence="6">
    <location>
        <begin position="107"/>
        <end position="127"/>
    </location>
</feature>
<feature type="transmembrane region" description="Helical" evidence="6">
    <location>
        <begin position="79"/>
        <end position="101"/>
    </location>
</feature>